<proteinExistence type="predicted"/>
<dbReference type="AlphaFoldDB" id="A0AAN0JHN3"/>
<dbReference type="GeneID" id="109584834"/>
<dbReference type="KEGG" id="aqu:109584834"/>
<name>A0AAN0JHN3_AMPQE</name>
<sequence>MDARRQLLLILDTESSRPLPQWKETLFALSCRILLNSSSLPSLIKWSYRIIDDNNRASFNDLTLKNLHALKERLLNHSHTPKDQTPNKLYHSLALSVQGYPWDAPTIDTPIVSKRLRRKSKTLHSSGDPHAINNHIYLMSELFSRKVVDGDSFDKSVLNVAFPVDLQSQLINKNITVNVIWVPPTTADNEISSNLKSLKSYLQSFGGNVLPLSALLAPPITPPTDTPSLLLPPETYLNKPATTNKPYKPHPPHLLYNTDGTVVCYINVFPVSQSLPSIYANSSLQLVPIWVAINRDIPFDHLVLNDAALCIGVNGSNSSELSVRFKKLCVWLGSNRYSLILKVFNGTSDENEVLLVLQPQTSLACTLHQISPIYSSVYDKVVQAPPIGTPTVVKTGTESRVVSDAEIFTPVHCMQKEKDDVWSSLLSPPLSSPPPLSWDLMTQWSSLTPDYGIPSVLMDNIKNYHDDSNKVTTTRTSTRLLEELQCFYSPRFIDDDTCTSNNGDTEVECPPVVKFDDIIQDFSDNLSKIDSLDPLSVLQSVQASVNSFCKGSVINDDGETMSNEMLWEEIKQRVLMTDSQLRDEASNETKRIIQILLHFEFYYHFEKKEEEEYVTEMLVQLLRSYSLLYSPTSAGKLLENVIVPEYSIKTSDLLRSVFDGLMMPLPPCLGSPSSSGSRTPVPLFRDASREEEEEEELECPRSLESFTEEPILRNTGLARRASLQGPALSRQISISKKSKVDNASKTVCRRSLFSLNEVKMEGGERSSKGRKRHREKSKDDVVAMETPVKKQVENYRLFKLQRNRSKLGLDSMEEVSFIDESPQRSFYSSKLKLTNQTDIQFNTPPYKPSGNTVLNKDPSPAVLHSLLHGEWVTPSTTDTTPTNNPTTPTRSRAPPQPQSPDMFTDNILRSYASARTLTYSPLAAAGFKTPVKSESFSSDLSVPTTPLRSILKTPDRTTPKRKSVSFGESDESVSIATMCVPLEGDSASMMAYNLSTPTKDKITDFKGLF</sequence>
<accession>A0AAN0JHN3</accession>
<evidence type="ECO:0000313" key="3">
    <source>
        <dbReference type="Proteomes" id="UP000007879"/>
    </source>
</evidence>
<reference evidence="3" key="1">
    <citation type="journal article" date="2010" name="Nature">
        <title>The Amphimedon queenslandica genome and the evolution of animal complexity.</title>
        <authorList>
            <person name="Srivastava M."/>
            <person name="Simakov O."/>
            <person name="Chapman J."/>
            <person name="Fahey B."/>
            <person name="Gauthier M.E."/>
            <person name="Mitros T."/>
            <person name="Richards G.S."/>
            <person name="Conaco C."/>
            <person name="Dacre M."/>
            <person name="Hellsten U."/>
            <person name="Larroux C."/>
            <person name="Putnam N.H."/>
            <person name="Stanke M."/>
            <person name="Adamska M."/>
            <person name="Darling A."/>
            <person name="Degnan S.M."/>
            <person name="Oakley T.H."/>
            <person name="Plachetzki D.C."/>
            <person name="Zhai Y."/>
            <person name="Adamski M."/>
            <person name="Calcino A."/>
            <person name="Cummins S.F."/>
            <person name="Goodstein D.M."/>
            <person name="Harris C."/>
            <person name="Jackson D.J."/>
            <person name="Leys S.P."/>
            <person name="Shu S."/>
            <person name="Woodcroft B.J."/>
            <person name="Vervoort M."/>
            <person name="Kosik K.S."/>
            <person name="Manning G."/>
            <person name="Degnan B.M."/>
            <person name="Rokhsar D.S."/>
        </authorList>
    </citation>
    <scope>NUCLEOTIDE SEQUENCE [LARGE SCALE GENOMIC DNA]</scope>
</reference>
<feature type="compositionally biased region" description="Low complexity" evidence="1">
    <location>
        <begin position="873"/>
        <end position="893"/>
    </location>
</feature>
<keyword evidence="3" id="KW-1185">Reference proteome</keyword>
<reference evidence="2" key="2">
    <citation type="submission" date="2024-06" db="UniProtKB">
        <authorList>
            <consortium name="EnsemblMetazoa"/>
        </authorList>
    </citation>
    <scope>IDENTIFICATION</scope>
</reference>
<evidence type="ECO:0008006" key="4">
    <source>
        <dbReference type="Google" id="ProtNLM"/>
    </source>
</evidence>
<protein>
    <recommendedName>
        <fullName evidence="4">Treslin N-terminal domain-containing protein</fullName>
    </recommendedName>
</protein>
<evidence type="ECO:0000256" key="1">
    <source>
        <dbReference type="SAM" id="MobiDB-lite"/>
    </source>
</evidence>
<dbReference type="Proteomes" id="UP000007879">
    <property type="component" value="Unassembled WGS sequence"/>
</dbReference>
<feature type="region of interest" description="Disordered" evidence="1">
    <location>
        <begin position="759"/>
        <end position="780"/>
    </location>
</feature>
<organism evidence="2 3">
    <name type="scientific">Amphimedon queenslandica</name>
    <name type="common">Sponge</name>
    <dbReference type="NCBI Taxonomy" id="400682"/>
    <lineage>
        <taxon>Eukaryota</taxon>
        <taxon>Metazoa</taxon>
        <taxon>Porifera</taxon>
        <taxon>Demospongiae</taxon>
        <taxon>Heteroscleromorpha</taxon>
        <taxon>Haplosclerida</taxon>
        <taxon>Niphatidae</taxon>
        <taxon>Amphimedon</taxon>
    </lineage>
</organism>
<evidence type="ECO:0000313" key="2">
    <source>
        <dbReference type="EnsemblMetazoa" id="XP_019856282.1"/>
    </source>
</evidence>
<dbReference type="EnsemblMetazoa" id="XM_020000723.1">
    <property type="protein sequence ID" value="XP_019856282.1"/>
    <property type="gene ID" value="LOC109584834"/>
</dbReference>
<feature type="region of interest" description="Disordered" evidence="1">
    <location>
        <begin position="870"/>
        <end position="903"/>
    </location>
</feature>
<dbReference type="RefSeq" id="XP_019856282.1">
    <property type="nucleotide sequence ID" value="XM_020000723.1"/>
</dbReference>